<dbReference type="GO" id="GO:0008703">
    <property type="term" value="F:5-amino-6-(5-phosphoribosylamino)uracil reductase activity"/>
    <property type="evidence" value="ECO:0007669"/>
    <property type="project" value="UniProtKB-EC"/>
</dbReference>
<evidence type="ECO:0000313" key="1">
    <source>
        <dbReference type="EMBL" id="CFR93546.1"/>
    </source>
</evidence>
<sequence length="31" mass="3534">MTGPGQVLTRMRCAHVLTDDSGYLYTRYVKT</sequence>
<accession>A0A654U5X0</accession>
<dbReference type="EMBL" id="CGCX01001370">
    <property type="protein sequence ID" value="CFR93546.1"/>
    <property type="molecule type" value="Genomic_DNA"/>
</dbReference>
<dbReference type="EC" id="1.1.1.193" evidence="1"/>
<keyword evidence="1" id="KW-0560">Oxidoreductase</keyword>
<organism evidence="1 2">
    <name type="scientific">Mycobacterium tuberculosis</name>
    <dbReference type="NCBI Taxonomy" id="1773"/>
    <lineage>
        <taxon>Bacteria</taxon>
        <taxon>Bacillati</taxon>
        <taxon>Actinomycetota</taxon>
        <taxon>Actinomycetes</taxon>
        <taxon>Mycobacteriales</taxon>
        <taxon>Mycobacteriaceae</taxon>
        <taxon>Mycobacterium</taxon>
        <taxon>Mycobacterium tuberculosis complex</taxon>
    </lineage>
</organism>
<protein>
    <submittedName>
        <fullName evidence="1">Riboflavin biosynthesis protein RibD</fullName>
        <ecNumber evidence="1">1.1.1.193</ecNumber>
    </submittedName>
</protein>
<dbReference type="Proteomes" id="UP000046680">
    <property type="component" value="Unassembled WGS sequence"/>
</dbReference>
<name>A0A654U5X0_MYCTX</name>
<evidence type="ECO:0000313" key="2">
    <source>
        <dbReference type="Proteomes" id="UP000046680"/>
    </source>
</evidence>
<reference evidence="1 2" key="1">
    <citation type="submission" date="2015-03" db="EMBL/GenBank/DDBJ databases">
        <authorList>
            <consortium name="Pathogen Informatics"/>
        </authorList>
    </citation>
    <scope>NUCLEOTIDE SEQUENCE [LARGE SCALE GENOMIC DNA]</scope>
    <source>
        <strain evidence="1 2">C09601061</strain>
    </source>
</reference>
<gene>
    <name evidence="1" type="primary">ribD</name>
    <name evidence="1" type="ORF">ERS007657_03081</name>
</gene>
<dbReference type="AlphaFoldDB" id="A0A654U5X0"/>
<proteinExistence type="predicted"/>